<evidence type="ECO:0000259" key="8">
    <source>
        <dbReference type="SMART" id="SM00672"/>
    </source>
</evidence>
<feature type="domain" description="Glycosyl transferase CAP10" evidence="8">
    <location>
        <begin position="159"/>
        <end position="414"/>
    </location>
</feature>
<evidence type="ECO:0000256" key="3">
    <source>
        <dbReference type="ARBA" id="ARBA00010118"/>
    </source>
</evidence>
<evidence type="ECO:0000313" key="11">
    <source>
        <dbReference type="Proteomes" id="UP000070412"/>
    </source>
</evidence>
<dbReference type="InterPro" id="IPR051091">
    <property type="entry name" value="O-Glucosyltr/Glycosyltrsf_90"/>
</dbReference>
<reference evidence="9" key="2">
    <citation type="submission" date="2020-01" db="EMBL/GenBank/DDBJ databases">
        <authorList>
            <person name="Korhonen P.K.K."/>
            <person name="Guangxu M.G."/>
            <person name="Wang T.W."/>
            <person name="Stroehlein A.J.S."/>
            <person name="Young N.D."/>
            <person name="Ang C.-S.A."/>
            <person name="Fernando D.W.F."/>
            <person name="Lu H.L."/>
            <person name="Taylor S.T."/>
            <person name="Ehtesham M.E.M."/>
            <person name="Najaraj S.H.N."/>
            <person name="Harsha G.H.G."/>
            <person name="Madugundu A.M."/>
            <person name="Renuse S.R."/>
            <person name="Holt D.H."/>
            <person name="Pandey A.P."/>
            <person name="Papenfuss A.P."/>
            <person name="Gasser R.B.G."/>
            <person name="Fischer K.F."/>
        </authorList>
    </citation>
    <scope>NUCLEOTIDE SEQUENCE</scope>
    <source>
        <strain evidence="9">SSS_KF_BRIS2020</strain>
    </source>
</reference>
<dbReference type="OrthoDB" id="202415at2759"/>
<comment type="function">
    <text evidence="6">Protein O-glucosyltransferase. Catalyzes the reaction that attaches glucose through an O-glycosidic linkage to a conserved serine residue found in the consensus sequence C-X-S-X-[PA]-C in epidermal growth factor-like repeats. Regulates Notch signaling by glucosylating Notch in the ER, glucosylation is required for the correct folding and cleavage of Notch.</text>
</comment>
<gene>
    <name evidence="9" type="ORF">SSS_5967</name>
</gene>
<comment type="similarity">
    <text evidence="3">Belongs to the glycosyltransferase 90 family.</text>
</comment>
<keyword evidence="7" id="KW-0732">Signal</keyword>
<keyword evidence="11" id="KW-1185">Reference proteome</keyword>
<proteinExistence type="inferred from homology"/>
<evidence type="ECO:0000256" key="5">
    <source>
        <dbReference type="ARBA" id="ARBA00022679"/>
    </source>
</evidence>
<dbReference type="InterPro" id="IPR006598">
    <property type="entry name" value="CAP10"/>
</dbReference>
<feature type="chain" id="PRO_5038316098" evidence="7">
    <location>
        <begin position="22"/>
        <end position="427"/>
    </location>
</feature>
<dbReference type="Pfam" id="PF05686">
    <property type="entry name" value="Glyco_transf_90"/>
    <property type="match status" value="1"/>
</dbReference>
<feature type="signal peptide" evidence="7">
    <location>
        <begin position="1"/>
        <end position="21"/>
    </location>
</feature>
<comment type="subcellular location">
    <subcellularLocation>
        <location evidence="1">Endoplasmic reticulum lumen</location>
    </subcellularLocation>
</comment>
<evidence type="ECO:0000256" key="2">
    <source>
        <dbReference type="ARBA" id="ARBA00004922"/>
    </source>
</evidence>
<evidence type="ECO:0000256" key="7">
    <source>
        <dbReference type="SAM" id="SignalP"/>
    </source>
</evidence>
<dbReference type="GO" id="GO:0035251">
    <property type="term" value="F:UDP-glucosyltransferase activity"/>
    <property type="evidence" value="ECO:0007669"/>
    <property type="project" value="TreeGrafter"/>
</dbReference>
<dbReference type="AlphaFoldDB" id="A0A834R9J5"/>
<dbReference type="GO" id="GO:0005788">
    <property type="term" value="C:endoplasmic reticulum lumen"/>
    <property type="evidence" value="ECO:0007669"/>
    <property type="project" value="UniProtKB-SubCell"/>
</dbReference>
<name>A0A834R9J5_SARSC</name>
<dbReference type="SMART" id="SM00672">
    <property type="entry name" value="CAP10"/>
    <property type="match status" value="1"/>
</dbReference>
<dbReference type="Proteomes" id="UP000070412">
    <property type="component" value="Unassembled WGS sequence"/>
</dbReference>
<dbReference type="GO" id="GO:0006493">
    <property type="term" value="P:protein O-linked glycosylation"/>
    <property type="evidence" value="ECO:0007669"/>
    <property type="project" value="TreeGrafter"/>
</dbReference>
<dbReference type="PANTHER" id="PTHR12203:SF35">
    <property type="entry name" value="PROTEIN O-GLUCOSYLTRANSFERASE 1"/>
    <property type="match status" value="1"/>
</dbReference>
<accession>A0A834R9J5</accession>
<dbReference type="EMBL" id="WVUK01000056">
    <property type="protein sequence ID" value="KAF7492423.1"/>
    <property type="molecule type" value="Genomic_DNA"/>
</dbReference>
<evidence type="ECO:0000256" key="6">
    <source>
        <dbReference type="ARBA" id="ARBA00045690"/>
    </source>
</evidence>
<dbReference type="GO" id="GO:0035252">
    <property type="term" value="F:UDP-xylosyltransferase activity"/>
    <property type="evidence" value="ECO:0007669"/>
    <property type="project" value="TreeGrafter"/>
</dbReference>
<organism evidence="9">
    <name type="scientific">Sarcoptes scabiei</name>
    <name type="common">Itch mite</name>
    <name type="synonym">Acarus scabiei</name>
    <dbReference type="NCBI Taxonomy" id="52283"/>
    <lineage>
        <taxon>Eukaryota</taxon>
        <taxon>Metazoa</taxon>
        <taxon>Ecdysozoa</taxon>
        <taxon>Arthropoda</taxon>
        <taxon>Chelicerata</taxon>
        <taxon>Arachnida</taxon>
        <taxon>Acari</taxon>
        <taxon>Acariformes</taxon>
        <taxon>Sarcoptiformes</taxon>
        <taxon>Astigmata</taxon>
        <taxon>Psoroptidia</taxon>
        <taxon>Sarcoptoidea</taxon>
        <taxon>Sarcoptidae</taxon>
        <taxon>Sarcoptinae</taxon>
        <taxon>Sarcoptes</taxon>
    </lineage>
</organism>
<protein>
    <submittedName>
        <fullName evidence="9">Protein O-glucosyltransferase 1</fullName>
    </submittedName>
</protein>
<reference evidence="11" key="1">
    <citation type="journal article" date="2020" name="PLoS Negl. Trop. Dis.">
        <title>High-quality nuclear genome for Sarcoptes scabiei-A critical resource for a neglected parasite.</title>
        <authorList>
            <person name="Korhonen P.K."/>
            <person name="Gasser R.B."/>
            <person name="Ma G."/>
            <person name="Wang T."/>
            <person name="Stroehlein A.J."/>
            <person name="Young N.D."/>
            <person name="Ang C.S."/>
            <person name="Fernando D.D."/>
            <person name="Lu H.C."/>
            <person name="Taylor S."/>
            <person name="Reynolds S.L."/>
            <person name="Mofiz E."/>
            <person name="Najaraj S.H."/>
            <person name="Gowda H."/>
            <person name="Madugundu A."/>
            <person name="Renuse S."/>
            <person name="Holt D."/>
            <person name="Pandey A."/>
            <person name="Papenfuss A.T."/>
            <person name="Fischer K."/>
        </authorList>
    </citation>
    <scope>NUCLEOTIDE SEQUENCE [LARGE SCALE GENOMIC DNA]</scope>
</reference>
<dbReference type="EnsemblMetazoa" id="SSS_5967s_mrna">
    <property type="protein sequence ID" value="KAF7492423.1"/>
    <property type="gene ID" value="SSS_5967"/>
</dbReference>
<evidence type="ECO:0000256" key="1">
    <source>
        <dbReference type="ARBA" id="ARBA00004319"/>
    </source>
</evidence>
<sequence length="427" mass="50403">MVKFFHLCFGTIFSVIIQTHSSGLCEKNDAIDCVQTSESVSKAEKYLPEFNARSKNYDQWKEFYNLIEESFQNNSDSHKSNSDEDNCDVFLPLIESDLVYFEKIFSKNFLTKEILSKMIQSKRGVHYQIIDGKLYRQSNCMFPSRCEGIEHFLLRIIKQLPNIDLVINVRDYPQVPKYYSLDQQWPIFSFSKESNKFADLIYPAWTFWSGGPALDIYPNGIGRWDQRSQSLIRKQNQLPWSKKKSIAFFRGSRTSHHRDPLIHLSRSHPDLINASYTKNQAWKSKADTLGEEPAQTVPFEEHCHYRYLINAHGVAASFRFKHLFLCRSLVLNIESDWIEFFYPPLKKWMHFVPVDRNLNDLLKVLEFLEQNQLIASRIAKRGFDFIKKELTLKKIECYWLNLLLQYSDRLIAYRPNHPDSNMILIYK</sequence>
<keyword evidence="4" id="KW-0328">Glycosyltransferase</keyword>
<dbReference type="PANTHER" id="PTHR12203">
    <property type="entry name" value="KDEL LYS-ASP-GLU-LEU CONTAINING - RELATED"/>
    <property type="match status" value="1"/>
</dbReference>
<evidence type="ECO:0000313" key="10">
    <source>
        <dbReference type="EnsemblMetazoa" id="KAF7492423.1"/>
    </source>
</evidence>
<evidence type="ECO:0000313" key="9">
    <source>
        <dbReference type="EMBL" id="KAF7492423.1"/>
    </source>
</evidence>
<keyword evidence="5 9" id="KW-0808">Transferase</keyword>
<reference evidence="10" key="3">
    <citation type="submission" date="2022-06" db="UniProtKB">
        <authorList>
            <consortium name="EnsemblMetazoa"/>
        </authorList>
    </citation>
    <scope>IDENTIFICATION</scope>
</reference>
<comment type="pathway">
    <text evidence="2">Protein modification; protein glycosylation.</text>
</comment>
<evidence type="ECO:0000256" key="4">
    <source>
        <dbReference type="ARBA" id="ARBA00022676"/>
    </source>
</evidence>
<dbReference type="GO" id="GO:0045747">
    <property type="term" value="P:positive regulation of Notch signaling pathway"/>
    <property type="evidence" value="ECO:0007669"/>
    <property type="project" value="TreeGrafter"/>
</dbReference>